<dbReference type="Proteomes" id="UP000078368">
    <property type="component" value="Unassembled WGS sequence"/>
</dbReference>
<reference evidence="1 2" key="1">
    <citation type="submission" date="2016-04" db="EMBL/GenBank/DDBJ databases">
        <title>Peptidophaga gingivicola gen. nov., sp. nov., isolated from human subgingival plaque.</title>
        <authorList>
            <person name="Beall C.J."/>
            <person name="Mokrzan E.M."/>
            <person name="Griffen A.L."/>
            <person name="Leys E.J."/>
        </authorList>
    </citation>
    <scope>NUCLEOTIDE SEQUENCE [LARGE SCALE GENOMIC DNA]</scope>
    <source>
        <strain evidence="1 2">BA112</strain>
    </source>
</reference>
<proteinExistence type="predicted"/>
<sequence length="119" mass="13142">MFILILVVIAILAVVGLLYGMILSSRQEDVRGWVAESVSNWRSENLGVEDFEVQMNDASLGELFAAFPEDETAYYTPEDVSSQINRVVDAEKGAVAQVKPRLPKVKTAKATRARRVKSA</sequence>
<accession>A0A179B243</accession>
<evidence type="ECO:0000313" key="1">
    <source>
        <dbReference type="EMBL" id="OAP85389.1"/>
    </source>
</evidence>
<organism evidence="1 2">
    <name type="scientific">Peptidiphaga gingivicola</name>
    <dbReference type="NCBI Taxonomy" id="2741497"/>
    <lineage>
        <taxon>Bacteria</taxon>
        <taxon>Bacillati</taxon>
        <taxon>Actinomycetota</taxon>
        <taxon>Actinomycetes</taxon>
        <taxon>Actinomycetales</taxon>
        <taxon>Actinomycetaceae</taxon>
        <taxon>Peptidiphaga</taxon>
    </lineage>
</organism>
<gene>
    <name evidence="1" type="ORF">A4H34_09860</name>
</gene>
<protein>
    <submittedName>
        <fullName evidence="1">Uncharacterized protein</fullName>
    </submittedName>
</protein>
<comment type="caution">
    <text evidence="1">The sequence shown here is derived from an EMBL/GenBank/DDBJ whole genome shotgun (WGS) entry which is preliminary data.</text>
</comment>
<dbReference type="RefSeq" id="WP_040323497.1">
    <property type="nucleotide sequence ID" value="NZ_LVZK01000003.1"/>
</dbReference>
<evidence type="ECO:0000313" key="2">
    <source>
        <dbReference type="Proteomes" id="UP000078368"/>
    </source>
</evidence>
<keyword evidence="2" id="KW-1185">Reference proteome</keyword>
<dbReference type="OrthoDB" id="3268819at2"/>
<name>A0A179B243_9ACTO</name>
<dbReference type="EMBL" id="LVZK01000003">
    <property type="protein sequence ID" value="OAP85389.1"/>
    <property type="molecule type" value="Genomic_DNA"/>
</dbReference>
<dbReference type="AlphaFoldDB" id="A0A179B243"/>